<dbReference type="InterPro" id="IPR036691">
    <property type="entry name" value="Endo/exonu/phosph_ase_sf"/>
</dbReference>
<gene>
    <name evidence="2" type="primary">pol_2337</name>
    <name evidence="2" type="ORF">AVEN_240057_1</name>
</gene>
<dbReference type="SUPFAM" id="SSF56219">
    <property type="entry name" value="DNase I-like"/>
    <property type="match status" value="1"/>
</dbReference>
<name>A0A4Y2HKE7_ARAVE</name>
<organism evidence="2 3">
    <name type="scientific">Araneus ventricosus</name>
    <name type="common">Orbweaver spider</name>
    <name type="synonym">Epeira ventricosa</name>
    <dbReference type="NCBI Taxonomy" id="182803"/>
    <lineage>
        <taxon>Eukaryota</taxon>
        <taxon>Metazoa</taxon>
        <taxon>Ecdysozoa</taxon>
        <taxon>Arthropoda</taxon>
        <taxon>Chelicerata</taxon>
        <taxon>Arachnida</taxon>
        <taxon>Araneae</taxon>
        <taxon>Araneomorphae</taxon>
        <taxon>Entelegynae</taxon>
        <taxon>Araneoidea</taxon>
        <taxon>Araneidae</taxon>
        <taxon>Araneus</taxon>
    </lineage>
</organism>
<dbReference type="InterPro" id="IPR005135">
    <property type="entry name" value="Endo/exonuclease/phosphatase"/>
</dbReference>
<keyword evidence="2" id="KW-0695">RNA-directed DNA polymerase</keyword>
<keyword evidence="3" id="KW-1185">Reference proteome</keyword>
<keyword evidence="2" id="KW-0808">Transferase</keyword>
<feature type="domain" description="Endonuclease/exonuclease/phosphatase" evidence="1">
    <location>
        <begin position="97"/>
        <end position="209"/>
    </location>
</feature>
<reference evidence="2 3" key="1">
    <citation type="journal article" date="2019" name="Sci. Rep.">
        <title>Orb-weaving spider Araneus ventricosus genome elucidates the spidroin gene catalogue.</title>
        <authorList>
            <person name="Kono N."/>
            <person name="Nakamura H."/>
            <person name="Ohtoshi R."/>
            <person name="Moran D.A.P."/>
            <person name="Shinohara A."/>
            <person name="Yoshida Y."/>
            <person name="Fujiwara M."/>
            <person name="Mori M."/>
            <person name="Tomita M."/>
            <person name="Arakawa K."/>
        </authorList>
    </citation>
    <scope>NUCLEOTIDE SEQUENCE [LARGE SCALE GENOMIC DNA]</scope>
</reference>
<dbReference type="GO" id="GO:0003964">
    <property type="term" value="F:RNA-directed DNA polymerase activity"/>
    <property type="evidence" value="ECO:0007669"/>
    <property type="project" value="UniProtKB-KW"/>
</dbReference>
<dbReference type="PANTHER" id="PTHR33273:SF4">
    <property type="entry name" value="ENDONUCLEASE_EXONUCLEASE_PHOSPHATASE DOMAIN-CONTAINING PROTEIN"/>
    <property type="match status" value="1"/>
</dbReference>
<dbReference type="Pfam" id="PF14529">
    <property type="entry name" value="Exo_endo_phos_2"/>
    <property type="match status" value="1"/>
</dbReference>
<dbReference type="OrthoDB" id="6436865at2759"/>
<evidence type="ECO:0000259" key="1">
    <source>
        <dbReference type="Pfam" id="PF14529"/>
    </source>
</evidence>
<dbReference type="EMBL" id="BGPR01103276">
    <property type="protein sequence ID" value="GBM65822.1"/>
    <property type="molecule type" value="Genomic_DNA"/>
</dbReference>
<evidence type="ECO:0000313" key="2">
    <source>
        <dbReference type="EMBL" id="GBM65822.1"/>
    </source>
</evidence>
<keyword evidence="2" id="KW-0548">Nucleotidyltransferase</keyword>
<comment type="caution">
    <text evidence="2">The sequence shown here is derived from an EMBL/GenBank/DDBJ whole genome shotgun (WGS) entry which is preliminary data.</text>
</comment>
<accession>A0A4Y2HKE7</accession>
<evidence type="ECO:0000313" key="3">
    <source>
        <dbReference type="Proteomes" id="UP000499080"/>
    </source>
</evidence>
<protein>
    <submittedName>
        <fullName evidence="2">RNA-directed DNA polymerase from mobile element jockey</fullName>
    </submittedName>
</protein>
<dbReference type="AlphaFoldDB" id="A0A4Y2HKE7"/>
<dbReference type="Proteomes" id="UP000499080">
    <property type="component" value="Unassembled WGS sequence"/>
</dbReference>
<sequence>MDTFISWNCRGFMSKSSELKDIINKHHPACIAVQETYLKTDKHYIQNYKIFSKHHNRDRASGGVAILAANYIPSMPLTLNTNLQAVALRIQMQSLVTVCSLYLPPNDRVSRTDLNNLISQLPSPFIIFGDLNGHSPFWGSTDANSRGLQIEQLLADHNLCLLNSDEKTHFHLPTRTFHSVDLAICSPFLLPFFSLTVDNDLYNSDHFPLIVTDNRHNPTNSYRPPKYVFNAANRQKFTSLANINSETIKSSSIEQALSYIVNTIIEAADSSIPKTSGRRRKQNKPWWNADCQQAYKIQRKTWEIFRRYPTT</sequence>
<proteinExistence type="predicted"/>
<dbReference type="Gene3D" id="3.60.10.10">
    <property type="entry name" value="Endonuclease/exonuclease/phosphatase"/>
    <property type="match status" value="1"/>
</dbReference>
<dbReference type="PANTHER" id="PTHR33273">
    <property type="entry name" value="DOMAIN-CONTAINING PROTEIN, PUTATIVE-RELATED"/>
    <property type="match status" value="1"/>
</dbReference>